<comment type="subcellular location">
    <subcellularLocation>
        <location evidence="10">Cell membrane</location>
    </subcellularLocation>
</comment>
<keyword evidence="9 10" id="KW-0472">Membrane</keyword>
<keyword evidence="4 10" id="KW-0677">Repeat</keyword>
<comment type="similarity">
    <text evidence="10">Belongs to the 4Fe4S bacterial-type ferredoxin family. RnfB subfamily.</text>
</comment>
<evidence type="ECO:0000256" key="3">
    <source>
        <dbReference type="ARBA" id="ARBA00022723"/>
    </source>
</evidence>
<dbReference type="NCBIfam" id="TIGR01944">
    <property type="entry name" value="rnfB"/>
    <property type="match status" value="1"/>
</dbReference>
<dbReference type="GO" id="GO:0005886">
    <property type="term" value="C:plasma membrane"/>
    <property type="evidence" value="ECO:0007669"/>
    <property type="project" value="UniProtKB-SubCell"/>
</dbReference>
<evidence type="ECO:0000256" key="2">
    <source>
        <dbReference type="ARBA" id="ARBA00022485"/>
    </source>
</evidence>
<feature type="binding site" evidence="10">
    <location>
        <position position="172"/>
    </location>
    <ligand>
        <name>[4Fe-4S] cluster</name>
        <dbReference type="ChEBI" id="CHEBI:49883"/>
        <label>3</label>
    </ligand>
</feature>
<evidence type="ECO:0000256" key="9">
    <source>
        <dbReference type="ARBA" id="ARBA00023136"/>
    </source>
</evidence>
<dbReference type="Pfam" id="PF04060">
    <property type="entry name" value="FeS"/>
    <property type="match status" value="1"/>
</dbReference>
<keyword evidence="6 10" id="KW-0249">Electron transport</keyword>
<dbReference type="HAMAP" id="MF_00463">
    <property type="entry name" value="RsxB_RnfB"/>
    <property type="match status" value="1"/>
</dbReference>
<feature type="binding site" evidence="10">
    <location>
        <position position="138"/>
    </location>
    <ligand>
        <name>[4Fe-4S] cluster</name>
        <dbReference type="ChEBI" id="CHEBI:49883"/>
        <label>2</label>
    </ligand>
</feature>
<keyword evidence="8 10" id="KW-0411">Iron-sulfur</keyword>
<feature type="binding site" evidence="10">
    <location>
        <position position="58"/>
    </location>
    <ligand>
        <name>[4Fe-4S] cluster</name>
        <dbReference type="ChEBI" id="CHEBI:49883"/>
        <label>1</label>
    </ligand>
</feature>
<dbReference type="GO" id="GO:0022900">
    <property type="term" value="P:electron transport chain"/>
    <property type="evidence" value="ECO:0007669"/>
    <property type="project" value="UniProtKB-UniRule"/>
</dbReference>
<feature type="binding site" evidence="10">
    <location>
        <position position="178"/>
    </location>
    <ligand>
        <name>[4Fe-4S] cluster</name>
        <dbReference type="ChEBI" id="CHEBI:49883"/>
        <label>3</label>
    </ligand>
</feature>
<accession>A0A1F5YDY4</accession>
<sequence>MDSVLFSSIFTLGALGLLFGGGLAYASIKFAVKHDPRLALVTDLLPGANCGGCGFPGCNAFAEGVLRGEAPVTGCGPGGKEVAEKIAKVLGLVLDEMTPLVAVVQCQGSKELAKERYVYSGIQTCAVAHKTGGGHKACSYGCLGFGDCARSCVFDALHMGEDGLPHVDEEKCTACGACVRACPRDIMKLIPVTQQVYVGCVSQDKGKSVKDVCKVGCIGCTLCEKVTPSGAIKMKGNLPVIDPSGTDLVISVHKCPTKSLVDRVKVRAKVTIDSSCDGCTKCVKICPVKGAIEGEEGKRHKIVFEKCIGCGLCIPICPQKSIHALGALGYDKESRLTRAR</sequence>
<feature type="domain" description="4Fe-4S ferredoxin-type" evidence="11">
    <location>
        <begin position="163"/>
        <end position="192"/>
    </location>
</feature>
<keyword evidence="10" id="KW-1003">Cell membrane</keyword>
<comment type="caution">
    <text evidence="13">The sequence shown here is derived from an EMBL/GenBank/DDBJ whole genome shotgun (WGS) entry which is preliminary data.</text>
</comment>
<dbReference type="Gene3D" id="3.30.70.20">
    <property type="match status" value="3"/>
</dbReference>
<feature type="domain" description="4Fe-4S ferredoxin-type" evidence="11">
    <location>
        <begin position="298"/>
        <end position="327"/>
    </location>
</feature>
<dbReference type="SUPFAM" id="SSF54862">
    <property type="entry name" value="4Fe-4S ferredoxins"/>
    <property type="match status" value="1"/>
</dbReference>
<evidence type="ECO:0000256" key="7">
    <source>
        <dbReference type="ARBA" id="ARBA00023004"/>
    </source>
</evidence>
<dbReference type="Pfam" id="PF00037">
    <property type="entry name" value="Fer4"/>
    <property type="match status" value="1"/>
</dbReference>
<keyword evidence="3 10" id="KW-0479">Metal-binding</keyword>
<feature type="binding site" evidence="10">
    <location>
        <position position="148"/>
    </location>
    <ligand>
        <name>[4Fe-4S] cluster</name>
        <dbReference type="ChEBI" id="CHEBI:49883"/>
        <label>2</label>
    </ligand>
</feature>
<feature type="domain" description="4Fe-4S" evidence="12">
    <location>
        <begin position="33"/>
        <end position="92"/>
    </location>
</feature>
<evidence type="ECO:0000256" key="1">
    <source>
        <dbReference type="ARBA" id="ARBA00022448"/>
    </source>
</evidence>
<dbReference type="EC" id="7.-.-.-" evidence="10"/>
<keyword evidence="2 10" id="KW-0004">4Fe-4S</keyword>
<dbReference type="InterPro" id="IPR050395">
    <property type="entry name" value="4Fe4S_Ferredoxin_RnfB"/>
</dbReference>
<dbReference type="GO" id="GO:0051539">
    <property type="term" value="F:4 iron, 4 sulfur cluster binding"/>
    <property type="evidence" value="ECO:0007669"/>
    <property type="project" value="UniProtKB-UniRule"/>
</dbReference>
<feature type="binding site" evidence="10">
    <location>
        <position position="152"/>
    </location>
    <ligand>
        <name>[4Fe-4S] cluster</name>
        <dbReference type="ChEBI" id="CHEBI:49883"/>
        <label>3</label>
    </ligand>
</feature>
<feature type="binding site" evidence="10">
    <location>
        <position position="182"/>
    </location>
    <ligand>
        <name>[4Fe-4S] cluster</name>
        <dbReference type="ChEBI" id="CHEBI:49883"/>
        <label>2</label>
    </ligand>
</feature>
<comment type="caution">
    <text evidence="10">Lacks conserved residue(s) required for the propagation of feature annotation.</text>
</comment>
<feature type="binding site" evidence="10">
    <location>
        <position position="142"/>
    </location>
    <ligand>
        <name>[4Fe-4S] cluster</name>
        <dbReference type="ChEBI" id="CHEBI:49883"/>
        <label>2</label>
    </ligand>
</feature>
<comment type="subunit">
    <text evidence="10">The complex is composed of six subunits: RnfA, RnfB, RnfC, RnfD, RnfE and RnfG.</text>
</comment>
<feature type="region of interest" description="Hydrophobic" evidence="10">
    <location>
        <begin position="1"/>
        <end position="27"/>
    </location>
</feature>
<evidence type="ECO:0000256" key="6">
    <source>
        <dbReference type="ARBA" id="ARBA00022982"/>
    </source>
</evidence>
<dbReference type="Pfam" id="PF14697">
    <property type="entry name" value="Fer4_21"/>
    <property type="match status" value="1"/>
</dbReference>
<dbReference type="InterPro" id="IPR010207">
    <property type="entry name" value="Elect_transpt_cplx_RnfB/RsxB"/>
</dbReference>
<evidence type="ECO:0000256" key="8">
    <source>
        <dbReference type="ARBA" id="ARBA00023014"/>
    </source>
</evidence>
<protein>
    <recommendedName>
        <fullName evidence="10">Ion-translocating oxidoreductase complex subunit B</fullName>
        <ecNumber evidence="10">7.-.-.-</ecNumber>
    </recommendedName>
    <alternativeName>
        <fullName evidence="10">Rnf electron transport complex subunit B</fullName>
    </alternativeName>
</protein>
<evidence type="ECO:0000256" key="5">
    <source>
        <dbReference type="ARBA" id="ARBA00022967"/>
    </source>
</evidence>
<dbReference type="InterPro" id="IPR017896">
    <property type="entry name" value="4Fe4S_Fe-S-bd"/>
</dbReference>
<organism evidence="13 14">
    <name type="scientific">Candidatus Glassbacteria bacterium GWA2_58_10</name>
    <dbReference type="NCBI Taxonomy" id="1817865"/>
    <lineage>
        <taxon>Bacteria</taxon>
        <taxon>Candidatus Glassiibacteriota</taxon>
    </lineage>
</organism>
<dbReference type="PROSITE" id="PS00198">
    <property type="entry name" value="4FE4S_FER_1"/>
    <property type="match status" value="2"/>
</dbReference>
<feature type="domain" description="4Fe-4S ferredoxin-type" evidence="11">
    <location>
        <begin position="268"/>
        <end position="297"/>
    </location>
</feature>
<comment type="function">
    <text evidence="10">Part of a membrane-bound complex that couples electron transfer with translocation of ions across the membrane.</text>
</comment>
<dbReference type="PANTHER" id="PTHR43560">
    <property type="entry name" value="ION-TRANSLOCATING OXIDOREDUCTASE COMPLEX SUBUNIT B"/>
    <property type="match status" value="1"/>
</dbReference>
<reference evidence="13 14" key="1">
    <citation type="journal article" date="2016" name="Nat. Commun.">
        <title>Thousands of microbial genomes shed light on interconnected biogeochemical processes in an aquifer system.</title>
        <authorList>
            <person name="Anantharaman K."/>
            <person name="Brown C.T."/>
            <person name="Hug L.A."/>
            <person name="Sharon I."/>
            <person name="Castelle C.J."/>
            <person name="Probst A.J."/>
            <person name="Thomas B.C."/>
            <person name="Singh A."/>
            <person name="Wilkins M.J."/>
            <person name="Karaoz U."/>
            <person name="Brodie E.L."/>
            <person name="Williams K.H."/>
            <person name="Hubbard S.S."/>
            <person name="Banfield J.F."/>
        </authorList>
    </citation>
    <scope>NUCLEOTIDE SEQUENCE [LARGE SCALE GENOMIC DNA]</scope>
</reference>
<dbReference type="AlphaFoldDB" id="A0A1F5YDY4"/>
<feature type="binding site" evidence="10">
    <location>
        <position position="175"/>
    </location>
    <ligand>
        <name>[4Fe-4S] cluster</name>
        <dbReference type="ChEBI" id="CHEBI:49883"/>
        <label>3</label>
    </ligand>
</feature>
<keyword evidence="7 10" id="KW-0408">Iron</keyword>
<feature type="domain" description="4Fe-4S ferredoxin-type" evidence="11">
    <location>
        <begin position="206"/>
        <end position="237"/>
    </location>
</feature>
<dbReference type="PROSITE" id="PS51379">
    <property type="entry name" value="4FE4S_FER_2"/>
    <property type="match status" value="4"/>
</dbReference>
<dbReference type="GO" id="GO:0046872">
    <property type="term" value="F:metal ion binding"/>
    <property type="evidence" value="ECO:0007669"/>
    <property type="project" value="UniProtKB-KW"/>
</dbReference>
<proteinExistence type="inferred from homology"/>
<dbReference type="PANTHER" id="PTHR43560:SF1">
    <property type="entry name" value="ION-TRANSLOCATING OXIDOREDUCTASE COMPLEX SUBUNIT B"/>
    <property type="match status" value="1"/>
</dbReference>
<comment type="cofactor">
    <cofactor evidence="10">
        <name>[4Fe-4S] cluster</name>
        <dbReference type="ChEBI" id="CHEBI:49883"/>
    </cofactor>
    <text evidence="10">Binds 3 [4Fe-4S] clusters.</text>
</comment>
<dbReference type="CDD" id="cd10549">
    <property type="entry name" value="MtMvhB_like"/>
    <property type="match status" value="1"/>
</dbReference>
<dbReference type="Proteomes" id="UP000176992">
    <property type="component" value="Unassembled WGS sequence"/>
</dbReference>
<dbReference type="Gene3D" id="1.10.15.40">
    <property type="entry name" value="Electron transport complex subunit B, putative Fe-S cluster"/>
    <property type="match status" value="1"/>
</dbReference>
<evidence type="ECO:0000256" key="10">
    <source>
        <dbReference type="HAMAP-Rule" id="MF_00463"/>
    </source>
</evidence>
<feature type="binding site" evidence="10">
    <location>
        <position position="53"/>
    </location>
    <ligand>
        <name>[4Fe-4S] cluster</name>
        <dbReference type="ChEBI" id="CHEBI:49883"/>
        <label>1</label>
    </ligand>
</feature>
<dbReference type="GO" id="GO:0009055">
    <property type="term" value="F:electron transfer activity"/>
    <property type="evidence" value="ECO:0007669"/>
    <property type="project" value="InterPro"/>
</dbReference>
<feature type="binding site" evidence="10">
    <location>
        <position position="75"/>
    </location>
    <ligand>
        <name>[4Fe-4S] cluster</name>
        <dbReference type="ChEBI" id="CHEBI:49883"/>
        <label>1</label>
    </ligand>
</feature>
<evidence type="ECO:0000313" key="14">
    <source>
        <dbReference type="Proteomes" id="UP000176992"/>
    </source>
</evidence>
<keyword evidence="1 10" id="KW-0813">Transport</keyword>
<evidence type="ECO:0000313" key="13">
    <source>
        <dbReference type="EMBL" id="OGF98388.1"/>
    </source>
</evidence>
<gene>
    <name evidence="10" type="primary">rnfB</name>
    <name evidence="13" type="ORF">A2Z86_11855</name>
</gene>
<dbReference type="EMBL" id="MFIV01000114">
    <property type="protein sequence ID" value="OGF98388.1"/>
    <property type="molecule type" value="Genomic_DNA"/>
</dbReference>
<dbReference type="InterPro" id="IPR007202">
    <property type="entry name" value="4Fe-4S_dom"/>
</dbReference>
<feature type="binding site" evidence="10">
    <location>
        <position position="50"/>
    </location>
    <ligand>
        <name>[4Fe-4S] cluster</name>
        <dbReference type="ChEBI" id="CHEBI:49883"/>
        <label>1</label>
    </ligand>
</feature>
<evidence type="ECO:0000256" key="4">
    <source>
        <dbReference type="ARBA" id="ARBA00022737"/>
    </source>
</evidence>
<evidence type="ECO:0000259" key="12">
    <source>
        <dbReference type="PROSITE" id="PS51656"/>
    </source>
</evidence>
<dbReference type="PROSITE" id="PS51656">
    <property type="entry name" value="4FE4S"/>
    <property type="match status" value="1"/>
</dbReference>
<name>A0A1F5YDY4_9BACT</name>
<dbReference type="NCBIfam" id="NF005503">
    <property type="entry name" value="PRK07118.1-2"/>
    <property type="match status" value="1"/>
</dbReference>
<dbReference type="InterPro" id="IPR017900">
    <property type="entry name" value="4Fe4S_Fe_S_CS"/>
</dbReference>
<evidence type="ECO:0000259" key="11">
    <source>
        <dbReference type="PROSITE" id="PS51379"/>
    </source>
</evidence>
<keyword evidence="5 10" id="KW-1278">Translocase</keyword>